<protein>
    <recommendedName>
        <fullName evidence="4">Questin oxidase family protein</fullName>
    </recommendedName>
</protein>
<name>A0ABP3HL32_9ACTN</name>
<dbReference type="Proteomes" id="UP001500063">
    <property type="component" value="Unassembled WGS sequence"/>
</dbReference>
<dbReference type="EMBL" id="BAAABW010000028">
    <property type="protein sequence ID" value="GAA0372997.1"/>
    <property type="molecule type" value="Genomic_DNA"/>
</dbReference>
<keyword evidence="3" id="KW-1185">Reference proteome</keyword>
<dbReference type="RefSeq" id="WP_344122669.1">
    <property type="nucleotide sequence ID" value="NZ_BAAABW010000028.1"/>
</dbReference>
<evidence type="ECO:0000313" key="3">
    <source>
        <dbReference type="Proteomes" id="UP001500063"/>
    </source>
</evidence>
<organism evidence="2 3">
    <name type="scientific">Streptomyces blastmyceticus</name>
    <dbReference type="NCBI Taxonomy" id="68180"/>
    <lineage>
        <taxon>Bacteria</taxon>
        <taxon>Bacillati</taxon>
        <taxon>Actinomycetota</taxon>
        <taxon>Actinomycetes</taxon>
        <taxon>Kitasatosporales</taxon>
        <taxon>Streptomycetaceae</taxon>
        <taxon>Streptomyces</taxon>
    </lineage>
</organism>
<evidence type="ECO:0000313" key="2">
    <source>
        <dbReference type="EMBL" id="GAA0372997.1"/>
    </source>
</evidence>
<accession>A0ABP3HL32</accession>
<comment type="caution">
    <text evidence="2">The sequence shown here is derived from an EMBL/GenBank/DDBJ whole genome shotgun (WGS) entry which is preliminary data.</text>
</comment>
<dbReference type="PANTHER" id="PTHR35870">
    <property type="entry name" value="PROTEIN, PUTATIVE (AFU_ORTHOLOGUE AFUA_5G03330)-RELATED"/>
    <property type="match status" value="1"/>
</dbReference>
<evidence type="ECO:0008006" key="4">
    <source>
        <dbReference type="Google" id="ProtNLM"/>
    </source>
</evidence>
<proteinExistence type="predicted"/>
<sequence>MTDATVVEQLLNDRTYHIEFNGHLSNHVKHAVVALDGLGASPEQIRAYYENYARMTTYGYGLEPPKVSKYEITEANWKTYLGRRTSFSAYCDFFEQQEKELGTDELLRRYVPALLPGWVGAFTHATIHLGWALDAKNRWMTIEGLAYMAFSYVSCHPERARDGGAGGEQAVDSLLRIAGAWEDDREALQNWVRGLVGDTAVGIAEGIHPELARSGLQYRIARLLGAGHPLIYRTPAWIDEQDAEASWEQLYYVVSLLYLAVPGDFVLLHLITSLHAMEQIASRLPAEQRKHVVKCFWIGMLCVIFSGADFPARAKLAGLHAAFRDAVDADVPEVWDQDWRQTVLRAFEEDEEHNPKLVYVMRRVWERTGSRSVYRVTAGQFTVTPGLPPSFEQPPTE</sequence>
<reference evidence="3" key="1">
    <citation type="journal article" date="2019" name="Int. J. Syst. Evol. Microbiol.">
        <title>The Global Catalogue of Microorganisms (GCM) 10K type strain sequencing project: providing services to taxonomists for standard genome sequencing and annotation.</title>
        <authorList>
            <consortium name="The Broad Institute Genomics Platform"/>
            <consortium name="The Broad Institute Genome Sequencing Center for Infectious Disease"/>
            <person name="Wu L."/>
            <person name="Ma J."/>
        </authorList>
    </citation>
    <scope>NUCLEOTIDE SEQUENCE [LARGE SCALE GENOMIC DNA]</scope>
    <source>
        <strain evidence="3">JCM 4565</strain>
    </source>
</reference>
<dbReference type="Pfam" id="PF14027">
    <property type="entry name" value="Questin_oxidase"/>
    <property type="match status" value="1"/>
</dbReference>
<gene>
    <name evidence="2" type="ORF">GCM10010319_59090</name>
</gene>
<dbReference type="PANTHER" id="PTHR35870:SF1">
    <property type="entry name" value="PROTEIN, PUTATIVE (AFU_ORTHOLOGUE AFUA_5G03330)-RELATED"/>
    <property type="match status" value="1"/>
</dbReference>
<evidence type="ECO:0000256" key="1">
    <source>
        <dbReference type="ARBA" id="ARBA00023002"/>
    </source>
</evidence>
<dbReference type="InterPro" id="IPR025337">
    <property type="entry name" value="Questin_oxidase-like"/>
</dbReference>
<keyword evidence="1" id="KW-0560">Oxidoreductase</keyword>